<gene>
    <name evidence="3" type="ORF">GII31_06435</name>
</gene>
<dbReference type="InterPro" id="IPR012338">
    <property type="entry name" value="Beta-lactam/transpept-like"/>
</dbReference>
<feature type="signal peptide" evidence="1">
    <location>
        <begin position="1"/>
        <end position="29"/>
    </location>
</feature>
<dbReference type="Pfam" id="PF00144">
    <property type="entry name" value="Beta-lactamase"/>
    <property type="match status" value="1"/>
</dbReference>
<dbReference type="PANTHER" id="PTHR43283:SF7">
    <property type="entry name" value="BETA-LACTAMASE-RELATED DOMAIN-CONTAINING PROTEIN"/>
    <property type="match status" value="1"/>
</dbReference>
<dbReference type="EMBL" id="CP045809">
    <property type="protein sequence ID" value="QHN34589.1"/>
    <property type="molecule type" value="Genomic_DNA"/>
</dbReference>
<keyword evidence="1" id="KW-0732">Signal</keyword>
<sequence length="463" mass="50304">MCRVTAITKSALALVVSIAAALSSAPADATPPTPSVTDARSLLAVARGGGLLGVPALPDLAAGAATTLASPDFWSNWTHEAITNNRMLLPLPTDIVKPDLFLPHQPITAGTANTLPRMRSPVDIGSVSYRWSGRTKTVRDFIRDTQTDALLLMRDGSMIAEFYANGYRRTTAHHGWSTTKSVISTLVGIAVDEGRISSLDEPIERYVPGVRGSAWQGTTIRNILLMRSGVKWDEHTSEITANDQFLQWIDLALDYHSGGRIGKTRNEFLLALPRVAPQGTAFNYNSANTQVLGWLLESVYARPLSTTIAEKVWRPTGMEADADIMTDRTGAAVASMSLFARPVDFLRFGELMRNGGQAVGGRQVVSRSWVTEATMNRRPARDAADENVGSYGYQWWSGATPRGFQANGFQGQYITVVPESCLTGVRMAHTVQLHPSGDFAGQGNDEWQTLLRAVSRRVGVCRS</sequence>
<dbReference type="InterPro" id="IPR001466">
    <property type="entry name" value="Beta-lactam-related"/>
</dbReference>
<evidence type="ECO:0000259" key="2">
    <source>
        <dbReference type="Pfam" id="PF00144"/>
    </source>
</evidence>
<proteinExistence type="predicted"/>
<dbReference type="GO" id="GO:0016787">
    <property type="term" value="F:hydrolase activity"/>
    <property type="evidence" value="ECO:0007669"/>
    <property type="project" value="UniProtKB-KW"/>
</dbReference>
<evidence type="ECO:0000313" key="3">
    <source>
        <dbReference type="EMBL" id="QHN34589.1"/>
    </source>
</evidence>
<dbReference type="PANTHER" id="PTHR43283">
    <property type="entry name" value="BETA-LACTAMASE-RELATED"/>
    <property type="match status" value="1"/>
</dbReference>
<evidence type="ECO:0000313" key="4">
    <source>
        <dbReference type="Proteomes" id="UP001059836"/>
    </source>
</evidence>
<organism evidence="3 4">
    <name type="scientific">Gordonia pseudamarae</name>
    <dbReference type="NCBI Taxonomy" id="2831662"/>
    <lineage>
        <taxon>Bacteria</taxon>
        <taxon>Bacillati</taxon>
        <taxon>Actinomycetota</taxon>
        <taxon>Actinomycetes</taxon>
        <taxon>Mycobacteriales</taxon>
        <taxon>Gordoniaceae</taxon>
        <taxon>Gordonia</taxon>
    </lineage>
</organism>
<dbReference type="InterPro" id="IPR050789">
    <property type="entry name" value="Diverse_Enzym_Activities"/>
</dbReference>
<dbReference type="Proteomes" id="UP001059836">
    <property type="component" value="Chromosome"/>
</dbReference>
<protein>
    <submittedName>
        <fullName evidence="3">Serine hydrolase</fullName>
    </submittedName>
</protein>
<reference evidence="3" key="1">
    <citation type="journal article" date="2021" name="Nat. Microbiol.">
        <title>Cocultivation of an ultrasmall environmental parasitic bacterium with lytic ability against bacteria associated with wastewater foams.</title>
        <authorList>
            <person name="Batinovic S."/>
            <person name="Rose J.J.A."/>
            <person name="Ratcliffe J."/>
            <person name="Seviour R.J."/>
            <person name="Petrovski S."/>
        </authorList>
    </citation>
    <scope>NUCLEOTIDE SEQUENCE</scope>
    <source>
        <strain evidence="3">CON9</strain>
    </source>
</reference>
<accession>A0ABX6IGT8</accession>
<evidence type="ECO:0000256" key="1">
    <source>
        <dbReference type="SAM" id="SignalP"/>
    </source>
</evidence>
<keyword evidence="4" id="KW-1185">Reference proteome</keyword>
<feature type="domain" description="Beta-lactamase-related" evidence="2">
    <location>
        <begin position="145"/>
        <end position="437"/>
    </location>
</feature>
<dbReference type="SUPFAM" id="SSF56601">
    <property type="entry name" value="beta-lactamase/transpeptidase-like"/>
    <property type="match status" value="1"/>
</dbReference>
<keyword evidence="3" id="KW-0378">Hydrolase</keyword>
<feature type="chain" id="PRO_5046169386" evidence="1">
    <location>
        <begin position="30"/>
        <end position="463"/>
    </location>
</feature>
<dbReference type="Gene3D" id="3.40.710.10">
    <property type="entry name" value="DD-peptidase/beta-lactamase superfamily"/>
    <property type="match status" value="1"/>
</dbReference>
<name>A0ABX6IGT8_9ACTN</name>